<organism evidence="1">
    <name type="scientific">Siphoviridae sp. ctNYt19</name>
    <dbReference type="NCBI Taxonomy" id="2825472"/>
    <lineage>
        <taxon>Viruses</taxon>
        <taxon>Duplodnaviria</taxon>
        <taxon>Heunggongvirae</taxon>
        <taxon>Uroviricota</taxon>
        <taxon>Caudoviricetes</taxon>
    </lineage>
</organism>
<accession>A0A8S5QJN1</accession>
<evidence type="ECO:0000313" key="1">
    <source>
        <dbReference type="EMBL" id="DAE19210.1"/>
    </source>
</evidence>
<dbReference type="EMBL" id="BK015669">
    <property type="protein sequence ID" value="DAE19210.1"/>
    <property type="molecule type" value="Genomic_DNA"/>
</dbReference>
<proteinExistence type="predicted"/>
<name>A0A8S5QJN1_9CAUD</name>
<reference evidence="1" key="1">
    <citation type="journal article" date="2021" name="Proc. Natl. Acad. Sci. U.S.A.">
        <title>A Catalog of Tens of Thousands of Viruses from Human Metagenomes Reveals Hidden Associations with Chronic Diseases.</title>
        <authorList>
            <person name="Tisza M.J."/>
            <person name="Buck C.B."/>
        </authorList>
    </citation>
    <scope>NUCLEOTIDE SEQUENCE</scope>
    <source>
        <strain evidence="1">CtNYt19</strain>
    </source>
</reference>
<protein>
    <submittedName>
        <fullName evidence="1">Uncharacterized protein</fullName>
    </submittedName>
</protein>
<sequence>MGIDNNILACIKNNKKICVSVTFDLCNCQKHRKSR</sequence>